<dbReference type="InParanoid" id="A0A3P8V352"/>
<dbReference type="GO" id="GO:0006874">
    <property type="term" value="P:intracellular calcium ion homeostasis"/>
    <property type="evidence" value="ECO:0007669"/>
    <property type="project" value="TreeGrafter"/>
</dbReference>
<comment type="function">
    <text evidence="1">Endothelins are endothelium-derived vasoconstrictor peptides.</text>
</comment>
<dbReference type="GO" id="GO:0019229">
    <property type="term" value="P:regulation of vasoconstriction"/>
    <property type="evidence" value="ECO:0007669"/>
    <property type="project" value="InterPro"/>
</dbReference>
<feature type="domain" description="Endothelin-like toxin" evidence="13">
    <location>
        <begin position="69"/>
        <end position="90"/>
    </location>
</feature>
<dbReference type="InterPro" id="IPR019764">
    <property type="entry name" value="Endothelin_toxin_CS"/>
</dbReference>
<evidence type="ECO:0000256" key="2">
    <source>
        <dbReference type="ARBA" id="ARBA00004613"/>
    </source>
</evidence>
<evidence type="ECO:0000256" key="11">
    <source>
        <dbReference type="SAM" id="MobiDB-lite"/>
    </source>
</evidence>
<sequence>MTRIISILAKIMLFKILALILLQGVLTSDDTSVKSESGRGKVPQSSGLFDSGESVRLQQSAAVKSRSKRCTCYSYKDKECVYYCHLDIIWINTPERTVPYGMSSYRGPQRIRRAVFGQTTDGGSGENHHRCFCLHQEDSKCQGFCTSRALKTTPPRNLHTVVGPG</sequence>
<dbReference type="STRING" id="244447.ENSCSEP00000008539"/>
<dbReference type="GO" id="GO:0014826">
    <property type="term" value="P:vein smooth muscle contraction"/>
    <property type="evidence" value="ECO:0007669"/>
    <property type="project" value="TreeGrafter"/>
</dbReference>
<proteinExistence type="inferred from homology"/>
<dbReference type="GO" id="GO:0031708">
    <property type="term" value="F:endothelin B receptor binding"/>
    <property type="evidence" value="ECO:0007669"/>
    <property type="project" value="TreeGrafter"/>
</dbReference>
<evidence type="ECO:0000256" key="7">
    <source>
        <dbReference type="ARBA" id="ARBA00023157"/>
    </source>
</evidence>
<evidence type="ECO:0000256" key="1">
    <source>
        <dbReference type="ARBA" id="ARBA00003023"/>
    </source>
</evidence>
<keyword evidence="8" id="KW-0839">Vasoconstrictor</keyword>
<dbReference type="GO" id="GO:0030318">
    <property type="term" value="P:melanocyte differentiation"/>
    <property type="evidence" value="ECO:0007669"/>
    <property type="project" value="Ensembl"/>
</dbReference>
<dbReference type="GeneID" id="103384968"/>
<dbReference type="PANTHER" id="PTHR13874">
    <property type="entry name" value="ENDOTHELIN"/>
    <property type="match status" value="1"/>
</dbReference>
<name>A0A3P8V352_CYNSE</name>
<dbReference type="RefSeq" id="XP_008316915.1">
    <property type="nucleotide sequence ID" value="XM_008318693.3"/>
</dbReference>
<evidence type="ECO:0000256" key="10">
    <source>
        <dbReference type="ARBA" id="ARBA00041850"/>
    </source>
</evidence>
<keyword evidence="4" id="KW-0964">Secreted</keyword>
<dbReference type="AlphaFoldDB" id="A0A3P8V352"/>
<dbReference type="KEGG" id="csem:103384968"/>
<reference evidence="14 15" key="1">
    <citation type="journal article" date="2014" name="Nat. Genet.">
        <title>Whole-genome sequence of a flatfish provides insights into ZW sex chromosome evolution and adaptation to a benthic lifestyle.</title>
        <authorList>
            <person name="Chen S."/>
            <person name="Zhang G."/>
            <person name="Shao C."/>
            <person name="Huang Q."/>
            <person name="Liu G."/>
            <person name="Zhang P."/>
            <person name="Song W."/>
            <person name="An N."/>
            <person name="Chalopin D."/>
            <person name="Volff J.N."/>
            <person name="Hong Y."/>
            <person name="Li Q."/>
            <person name="Sha Z."/>
            <person name="Zhou H."/>
            <person name="Xie M."/>
            <person name="Yu Q."/>
            <person name="Liu Y."/>
            <person name="Xiang H."/>
            <person name="Wang N."/>
            <person name="Wu K."/>
            <person name="Yang C."/>
            <person name="Zhou Q."/>
            <person name="Liao X."/>
            <person name="Yang L."/>
            <person name="Hu Q."/>
            <person name="Zhang J."/>
            <person name="Meng L."/>
            <person name="Jin L."/>
            <person name="Tian Y."/>
            <person name="Lian J."/>
            <person name="Yang J."/>
            <person name="Miao G."/>
            <person name="Liu S."/>
            <person name="Liang Z."/>
            <person name="Yan F."/>
            <person name="Li Y."/>
            <person name="Sun B."/>
            <person name="Zhang H."/>
            <person name="Zhang J."/>
            <person name="Zhu Y."/>
            <person name="Du M."/>
            <person name="Zhao Y."/>
            <person name="Schartl M."/>
            <person name="Tang Q."/>
            <person name="Wang J."/>
        </authorList>
    </citation>
    <scope>NUCLEOTIDE SEQUENCE</scope>
</reference>
<dbReference type="PRINTS" id="PR00365">
    <property type="entry name" value="ENDOTHELIN"/>
</dbReference>
<reference evidence="14" key="3">
    <citation type="submission" date="2025-09" db="UniProtKB">
        <authorList>
            <consortium name="Ensembl"/>
        </authorList>
    </citation>
    <scope>IDENTIFICATION</scope>
</reference>
<evidence type="ECO:0000256" key="4">
    <source>
        <dbReference type="ARBA" id="ARBA00022525"/>
    </source>
</evidence>
<dbReference type="Proteomes" id="UP000265120">
    <property type="component" value="Chromosome 10"/>
</dbReference>
<feature type="region of interest" description="Disordered" evidence="11">
    <location>
        <begin position="30"/>
        <end position="51"/>
    </location>
</feature>
<comment type="subcellular location">
    <subcellularLocation>
        <location evidence="2">Secreted</location>
    </subcellularLocation>
</comment>
<dbReference type="GO" id="GO:0070285">
    <property type="term" value="P:pigment cell development"/>
    <property type="evidence" value="ECO:0007669"/>
    <property type="project" value="Ensembl"/>
</dbReference>
<feature type="domain" description="Endothelin-like toxin" evidence="13">
    <location>
        <begin position="130"/>
        <end position="151"/>
    </location>
</feature>
<dbReference type="OrthoDB" id="9943124at2759"/>
<evidence type="ECO:0000256" key="9">
    <source>
        <dbReference type="ARBA" id="ARBA00040198"/>
    </source>
</evidence>
<evidence type="ECO:0000313" key="14">
    <source>
        <dbReference type="Ensembl" id="ENSCSEP00000008539.1"/>
    </source>
</evidence>
<keyword evidence="7" id="KW-1015">Disulfide bond</keyword>
<evidence type="ECO:0000256" key="8">
    <source>
        <dbReference type="ARBA" id="ARBA00023322"/>
    </source>
</evidence>
<reference evidence="14" key="2">
    <citation type="submission" date="2025-08" db="UniProtKB">
        <authorList>
            <consortium name="Ensembl"/>
        </authorList>
    </citation>
    <scope>IDENTIFICATION</scope>
</reference>
<evidence type="ECO:0000256" key="12">
    <source>
        <dbReference type="SAM" id="SignalP"/>
    </source>
</evidence>
<feature type="chain" id="PRO_5018231446" description="Endothelin-3" evidence="12">
    <location>
        <begin position="28"/>
        <end position="165"/>
    </location>
</feature>
<dbReference type="SMART" id="SM00272">
    <property type="entry name" value="END"/>
    <property type="match status" value="2"/>
</dbReference>
<dbReference type="InterPro" id="IPR020475">
    <property type="entry name" value="Endothelin"/>
</dbReference>
<dbReference type="GO" id="GO:0005615">
    <property type="term" value="C:extracellular space"/>
    <property type="evidence" value="ECO:0007669"/>
    <property type="project" value="TreeGrafter"/>
</dbReference>
<keyword evidence="15" id="KW-1185">Reference proteome</keyword>
<dbReference type="GO" id="GO:0003100">
    <property type="term" value="P:regulation of systemic arterial blood pressure by endothelin"/>
    <property type="evidence" value="ECO:0007669"/>
    <property type="project" value="TreeGrafter"/>
</dbReference>
<dbReference type="OMA" id="PQRIRRA"/>
<dbReference type="PANTHER" id="PTHR13874:SF11">
    <property type="entry name" value="ENDOTHELIN-3"/>
    <property type="match status" value="1"/>
</dbReference>
<feature type="signal peptide" evidence="12">
    <location>
        <begin position="1"/>
        <end position="27"/>
    </location>
</feature>
<dbReference type="InterPro" id="IPR001928">
    <property type="entry name" value="Endothln-like_toxin"/>
</dbReference>
<evidence type="ECO:0000256" key="5">
    <source>
        <dbReference type="ARBA" id="ARBA00022729"/>
    </source>
</evidence>
<keyword evidence="5 12" id="KW-0732">Signal</keyword>
<dbReference type="Ensembl" id="ENSCSET00000008628.1">
    <property type="protein sequence ID" value="ENSCSEP00000008539.1"/>
    <property type="gene ID" value="ENSCSEG00000005453.1"/>
</dbReference>
<dbReference type="CTD" id="100148183"/>
<dbReference type="GeneTree" id="ENSGT00950000183053"/>
<dbReference type="Pfam" id="PF00322">
    <property type="entry name" value="Endothelin"/>
    <property type="match status" value="1"/>
</dbReference>
<evidence type="ECO:0000259" key="13">
    <source>
        <dbReference type="SMART" id="SM00272"/>
    </source>
</evidence>
<dbReference type="PROSITE" id="PS00270">
    <property type="entry name" value="ENDOTHELIN"/>
    <property type="match status" value="2"/>
</dbReference>
<comment type="similarity">
    <text evidence="3">Belongs to the endothelin/sarafotoxin family.</text>
</comment>
<evidence type="ECO:0000256" key="3">
    <source>
        <dbReference type="ARBA" id="ARBA00010959"/>
    </source>
</evidence>
<keyword evidence="6" id="KW-0838">Vasoactive</keyword>
<dbReference type="GO" id="GO:0005179">
    <property type="term" value="F:hormone activity"/>
    <property type="evidence" value="ECO:0007669"/>
    <property type="project" value="TreeGrafter"/>
</dbReference>
<evidence type="ECO:0000313" key="15">
    <source>
        <dbReference type="Proteomes" id="UP000265120"/>
    </source>
</evidence>
<protein>
    <recommendedName>
        <fullName evidence="9">Endothelin-3</fullName>
    </recommendedName>
    <alternativeName>
        <fullName evidence="10">Preproendothelin-3</fullName>
    </alternativeName>
</protein>
<evidence type="ECO:0000256" key="6">
    <source>
        <dbReference type="ARBA" id="ARBA00022858"/>
    </source>
</evidence>
<accession>A0A3P8V352</accession>
<organism evidence="14 15">
    <name type="scientific">Cynoglossus semilaevis</name>
    <name type="common">Tongue sole</name>
    <dbReference type="NCBI Taxonomy" id="244447"/>
    <lineage>
        <taxon>Eukaryota</taxon>
        <taxon>Metazoa</taxon>
        <taxon>Chordata</taxon>
        <taxon>Craniata</taxon>
        <taxon>Vertebrata</taxon>
        <taxon>Euteleostomi</taxon>
        <taxon>Actinopterygii</taxon>
        <taxon>Neopterygii</taxon>
        <taxon>Teleostei</taxon>
        <taxon>Neoteleostei</taxon>
        <taxon>Acanthomorphata</taxon>
        <taxon>Carangaria</taxon>
        <taxon>Pleuronectiformes</taxon>
        <taxon>Pleuronectoidei</taxon>
        <taxon>Cynoglossidae</taxon>
        <taxon>Cynoglossinae</taxon>
        <taxon>Cynoglossus</taxon>
    </lineage>
</organism>